<dbReference type="InterPro" id="IPR008421">
    <property type="entry name" value="Borrelia_lipoprotein_PFam54/60"/>
</dbReference>
<gene>
    <name evidence="1" type="ORF">BTA007</name>
</gene>
<accession>T1ECH5</accession>
<organism evidence="1">
    <name type="scientific">Borrelia turicatae (strain 91E135)</name>
    <dbReference type="NCBI Taxonomy" id="314724"/>
    <lineage>
        <taxon>Bacteria</taxon>
        <taxon>Pseudomonadati</taxon>
        <taxon>Spirochaetota</taxon>
        <taxon>Spirochaetia</taxon>
        <taxon>Spirochaetales</taxon>
        <taxon>Borreliaceae</taxon>
        <taxon>Borrelia</taxon>
    </lineage>
</organism>
<dbReference type="Gene3D" id="1.10.3160.10">
    <property type="entry name" value="Bbcrasp-1"/>
    <property type="match status" value="1"/>
</dbReference>
<reference evidence="1" key="3">
    <citation type="submission" date="2015-06" db="EMBL/GenBank/DDBJ databases">
        <authorList>
            <person name="Hoefler B.C."/>
            <person name="Straight P.D."/>
        </authorList>
    </citation>
    <scope>NUCLEOTIDE SEQUENCE</scope>
    <source>
        <strain evidence="1">91E135</strain>
        <plasmid evidence="1">lp150</plasmid>
    </source>
</reference>
<protein>
    <recommendedName>
        <fullName evidence="2">Antigen P35</fullName>
    </recommendedName>
</protein>
<evidence type="ECO:0000313" key="1">
    <source>
        <dbReference type="EMBL" id="ADN26434.3"/>
    </source>
</evidence>
<sequence>MLNFTSKEIILKNKVFIMSFIIIFTLTACKSDLNEQRTKGFNYKTQKDCTQSIHKDGTSSIQQIQQKCKKEVNTKAKQILIDFLRKQVQNVTALIEKDKKHTQKNEPADQFGMKNGVFKIVIGNPSQKAYNNPESQSNRRQFYSSLNYNEVKIRKLGIILNQITSDDINRGQLHIDITNAGRAYSQFLFERVIDKIKDVKDKLDSLNFKDLKKIKTKFDEIAKLKLLWKNTADNIIKDYDNDADGIKTDSQKLIEYIREKYGNIFQKEIPKIGILVGDINKILKMLN</sequence>
<dbReference type="EMBL" id="HM008710">
    <property type="protein sequence ID" value="ADN26434.3"/>
    <property type="molecule type" value="Genomic_DNA"/>
</dbReference>
<dbReference type="NCBIfam" id="NF033728">
    <property type="entry name" value="borfam54_1"/>
    <property type="match status" value="1"/>
</dbReference>
<geneLocation type="plasmid" evidence="1">
    <name>lp150</name>
</geneLocation>
<evidence type="ECO:0008006" key="2">
    <source>
        <dbReference type="Google" id="ProtNLM"/>
    </source>
</evidence>
<keyword evidence="1" id="KW-0614">Plasmid</keyword>
<reference evidence="1" key="1">
    <citation type="submission" date="2012-01" db="EMBL/GenBank/DDBJ databases">
        <authorList>
            <person name="Campeau S.A."/>
            <person name="Porcella S.F."/>
            <person name="Schwan T.G."/>
            <person name="Barbour A.G."/>
        </authorList>
    </citation>
    <scope>NUCLEOTIDE SEQUENCE</scope>
    <source>
        <strain evidence="1">91E135</strain>
        <plasmid evidence="1">lp150</plasmid>
    </source>
</reference>
<dbReference type="Pfam" id="PF05714">
    <property type="entry name" value="PFam54_60"/>
    <property type="match status" value="1"/>
</dbReference>
<dbReference type="PROSITE" id="PS51257">
    <property type="entry name" value="PROKAR_LIPOPROTEIN"/>
    <property type="match status" value="1"/>
</dbReference>
<dbReference type="AlphaFoldDB" id="T1ECH5"/>
<reference evidence="1" key="2">
    <citation type="journal article" date="2013" name="J. Bacteriol.">
        <title>Large linear plasmids of Borrelia species that cause relapsing fever.</title>
        <authorList>
            <person name="Miller S.C."/>
            <person name="Porcella S.F."/>
            <person name="Raffel S.J."/>
            <person name="Schwan T.G."/>
            <person name="Barbour A.G."/>
        </authorList>
    </citation>
    <scope>NUCLEOTIDE SEQUENCE</scope>
    <source>
        <strain evidence="1">91E135</strain>
        <plasmid evidence="1">lp150</plasmid>
    </source>
</reference>
<dbReference type="NCBIfam" id="NF033729">
    <property type="entry name" value="borfam54_2"/>
    <property type="match status" value="1"/>
</dbReference>
<name>T1ECH5_BORT9</name>
<proteinExistence type="predicted"/>
<dbReference type="NCBIfam" id="NF033730">
    <property type="entry name" value="borfam54_3"/>
    <property type="match status" value="1"/>
</dbReference>